<evidence type="ECO:0000256" key="1">
    <source>
        <dbReference type="SAM" id="Phobius"/>
    </source>
</evidence>
<feature type="domain" description="Urease accessory protein UreH-like transmembrane" evidence="2">
    <location>
        <begin position="7"/>
        <end position="207"/>
    </location>
</feature>
<evidence type="ECO:0000313" key="5">
    <source>
        <dbReference type="Proteomes" id="UP000178993"/>
    </source>
</evidence>
<feature type="domain" description="EfeO-type cupredoxin-like" evidence="3">
    <location>
        <begin position="250"/>
        <end position="336"/>
    </location>
</feature>
<feature type="transmembrane region" description="Helical" evidence="1">
    <location>
        <begin position="199"/>
        <end position="217"/>
    </location>
</feature>
<feature type="transmembrane region" description="Helical" evidence="1">
    <location>
        <begin position="80"/>
        <end position="104"/>
    </location>
</feature>
<dbReference type="PANTHER" id="PTHR42208:SF1">
    <property type="entry name" value="HEAVY METAL TRANSPORTER"/>
    <property type="match status" value="1"/>
</dbReference>
<protein>
    <recommendedName>
        <fullName evidence="6">Urease accessory protein UreH-like transmembrane domain-containing protein</fullName>
    </recommendedName>
</protein>
<feature type="transmembrane region" description="Helical" evidence="1">
    <location>
        <begin position="44"/>
        <end position="68"/>
    </location>
</feature>
<accession>A0A1F4Z7Z2</accession>
<dbReference type="Gene3D" id="2.60.40.420">
    <property type="entry name" value="Cupredoxins - blue copper proteins"/>
    <property type="match status" value="1"/>
</dbReference>
<proteinExistence type="predicted"/>
<evidence type="ECO:0000259" key="3">
    <source>
        <dbReference type="Pfam" id="PF13473"/>
    </source>
</evidence>
<dbReference type="InterPro" id="IPR008972">
    <property type="entry name" value="Cupredoxin"/>
</dbReference>
<keyword evidence="1" id="KW-0812">Transmembrane</keyword>
<dbReference type="InterPro" id="IPR039447">
    <property type="entry name" value="UreH-like_TM_dom"/>
</dbReference>
<evidence type="ECO:0008006" key="6">
    <source>
        <dbReference type="Google" id="ProtNLM"/>
    </source>
</evidence>
<comment type="caution">
    <text evidence="4">The sequence shown here is derived from an EMBL/GenBank/DDBJ whole genome shotgun (WGS) entry which is preliminary data.</text>
</comment>
<name>A0A1F4Z7Z2_9BACT</name>
<feature type="transmembrane region" description="Helical" evidence="1">
    <location>
        <begin position="161"/>
        <end position="187"/>
    </location>
</feature>
<reference evidence="4 5" key="1">
    <citation type="journal article" date="2016" name="Nat. Commun.">
        <title>Thousands of microbial genomes shed light on interconnected biogeochemical processes in an aquifer system.</title>
        <authorList>
            <person name="Anantharaman K."/>
            <person name="Brown C.T."/>
            <person name="Hug L.A."/>
            <person name="Sharon I."/>
            <person name="Castelle C.J."/>
            <person name="Probst A.J."/>
            <person name="Thomas B.C."/>
            <person name="Singh A."/>
            <person name="Wilkins M.J."/>
            <person name="Karaoz U."/>
            <person name="Brodie E.L."/>
            <person name="Williams K.H."/>
            <person name="Hubbard S.S."/>
            <person name="Banfield J.F."/>
        </authorList>
    </citation>
    <scope>NUCLEOTIDE SEQUENCE [LARGE SCALE GENOMIC DNA]</scope>
</reference>
<organism evidence="4 5">
    <name type="scientific">Candidatus Amesbacteria bacterium RIFCSPHIGHO2_12_FULL_48_14</name>
    <dbReference type="NCBI Taxonomy" id="1797257"/>
    <lineage>
        <taxon>Bacteria</taxon>
        <taxon>Candidatus Amesiibacteriota</taxon>
    </lineage>
</organism>
<dbReference type="PANTHER" id="PTHR42208">
    <property type="entry name" value="HEAVY METAL TRANSPORTER-RELATED"/>
    <property type="match status" value="1"/>
</dbReference>
<dbReference type="Proteomes" id="UP000178993">
    <property type="component" value="Unassembled WGS sequence"/>
</dbReference>
<evidence type="ECO:0000259" key="2">
    <source>
        <dbReference type="Pfam" id="PF13386"/>
    </source>
</evidence>
<dbReference type="InterPro" id="IPR028096">
    <property type="entry name" value="EfeO_Cupredoxin"/>
</dbReference>
<dbReference type="Pfam" id="PF13473">
    <property type="entry name" value="Cupredoxin_1"/>
    <property type="match status" value="1"/>
</dbReference>
<dbReference type="AlphaFoldDB" id="A0A1F4Z7Z2"/>
<gene>
    <name evidence="4" type="ORF">A3E17_00220</name>
</gene>
<keyword evidence="1" id="KW-1133">Transmembrane helix</keyword>
<sequence length="338" mass="35159">MPNLGIIFTTGLLAGGVSCLAVQGGLLATAVAQNQESGSKNYGAWATAIFLLAKLAAYTLLGLGLGAVGSVLTMTPLTRALFQGLAAIYMLGVGLALLDVHPFFRRFLITPPRFLTRAIRKQSKSASLVTPAILGLMTVFIPCGVTQAMMALAIASGNPGVGAAIMAVFVIGTMPLFAGLGVVMAKLGEGFGGKFRRAGAWLVTGIAVFSLNSALVLTGSPVTAQKVLAMAECSISICDRTVVGETVRPADEVTITFLKNRYEVDNPNVKAGSKVKLNLVNKGGYGCIQAFEFPDVGVSEVVSPGRSKSIEVEIPRKSGELAFFCAMGMYSGQLTVVN</sequence>
<dbReference type="Pfam" id="PF13386">
    <property type="entry name" value="DsbD_2"/>
    <property type="match status" value="1"/>
</dbReference>
<dbReference type="EMBL" id="MEXL01000029">
    <property type="protein sequence ID" value="OGD02258.1"/>
    <property type="molecule type" value="Genomic_DNA"/>
</dbReference>
<feature type="transmembrane region" description="Helical" evidence="1">
    <location>
        <begin position="125"/>
        <end position="155"/>
    </location>
</feature>
<evidence type="ECO:0000313" key="4">
    <source>
        <dbReference type="EMBL" id="OGD02258.1"/>
    </source>
</evidence>
<dbReference type="SUPFAM" id="SSF49503">
    <property type="entry name" value="Cupredoxins"/>
    <property type="match status" value="1"/>
</dbReference>
<keyword evidence="1" id="KW-0472">Membrane</keyword>
<feature type="transmembrane region" description="Helical" evidence="1">
    <location>
        <begin position="6"/>
        <end position="32"/>
    </location>
</feature>